<proteinExistence type="predicted"/>
<dbReference type="InterPro" id="IPR036910">
    <property type="entry name" value="HMG_box_dom_sf"/>
</dbReference>
<dbReference type="AlphaFoldDB" id="A0AAF0JF84"/>
<name>A0AAF0JF84_9BASI</name>
<dbReference type="GO" id="GO:0005634">
    <property type="term" value="C:nucleus"/>
    <property type="evidence" value="ECO:0007669"/>
    <property type="project" value="UniProtKB-UniRule"/>
</dbReference>
<feature type="DNA-binding region" description="HMG box" evidence="2">
    <location>
        <begin position="292"/>
        <end position="357"/>
    </location>
</feature>
<evidence type="ECO:0000256" key="3">
    <source>
        <dbReference type="SAM" id="MobiDB-lite"/>
    </source>
</evidence>
<dbReference type="InterPro" id="IPR050342">
    <property type="entry name" value="HMGB"/>
</dbReference>
<keyword evidence="1 2" id="KW-0238">DNA-binding</keyword>
<dbReference type="EMBL" id="CP118378">
    <property type="protein sequence ID" value="WFD44370.1"/>
    <property type="molecule type" value="Genomic_DNA"/>
</dbReference>
<feature type="region of interest" description="Disordered" evidence="3">
    <location>
        <begin position="46"/>
        <end position="184"/>
    </location>
</feature>
<feature type="region of interest" description="Disordered" evidence="3">
    <location>
        <begin position="267"/>
        <end position="297"/>
    </location>
</feature>
<feature type="domain" description="HMG box" evidence="5">
    <location>
        <begin position="292"/>
        <end position="357"/>
    </location>
</feature>
<reference evidence="6" key="1">
    <citation type="submission" date="2023-02" db="EMBL/GenBank/DDBJ databases">
        <title>Mating type loci evolution in Malassezia.</title>
        <authorList>
            <person name="Coelho M.A."/>
        </authorList>
    </citation>
    <scope>NUCLEOTIDE SEQUENCE</scope>
    <source>
        <strain evidence="6">CBS 14136</strain>
    </source>
</reference>
<feature type="domain" description="HMG box" evidence="5">
    <location>
        <begin position="214"/>
        <end position="257"/>
    </location>
</feature>
<keyword evidence="4" id="KW-0732">Signal</keyword>
<gene>
    <name evidence="6" type="ORF">MPSI1_003038</name>
</gene>
<keyword evidence="7" id="KW-1185">Reference proteome</keyword>
<feature type="chain" id="PRO_5042044046" description="HMG box domain-containing protein" evidence="4">
    <location>
        <begin position="22"/>
        <end position="363"/>
    </location>
</feature>
<evidence type="ECO:0000313" key="7">
    <source>
        <dbReference type="Proteomes" id="UP001214628"/>
    </source>
</evidence>
<dbReference type="Gene3D" id="1.10.30.10">
    <property type="entry name" value="High mobility group box domain"/>
    <property type="match status" value="2"/>
</dbReference>
<dbReference type="Pfam" id="PF00505">
    <property type="entry name" value="HMG_box"/>
    <property type="match status" value="1"/>
</dbReference>
<accession>A0AAF0JF84</accession>
<organism evidence="6 7">
    <name type="scientific">Malassezia psittaci</name>
    <dbReference type="NCBI Taxonomy" id="1821823"/>
    <lineage>
        <taxon>Eukaryota</taxon>
        <taxon>Fungi</taxon>
        <taxon>Dikarya</taxon>
        <taxon>Basidiomycota</taxon>
        <taxon>Ustilaginomycotina</taxon>
        <taxon>Malasseziomycetes</taxon>
        <taxon>Malasseziales</taxon>
        <taxon>Malasseziaceae</taxon>
        <taxon>Malassezia</taxon>
    </lineage>
</organism>
<evidence type="ECO:0000256" key="4">
    <source>
        <dbReference type="SAM" id="SignalP"/>
    </source>
</evidence>
<dbReference type="PANTHER" id="PTHR48112:SF22">
    <property type="entry name" value="MITOCHONDRIAL TRANSCRIPTION FACTOR A, ISOFORM B"/>
    <property type="match status" value="1"/>
</dbReference>
<sequence length="363" mass="41060">MLLNRLFVGLAAQALFQRVAGTSNAPIARAPLTTSALVKLAKNTNQPAVKAKATPKSARKSSTATTNKSKADVTADATAKAEKAKKLAEKRESAKQDKLQRELANKEKKQKEKEKALAQKQKEKARELARKEKEKAKELAKKEKKQKDKARELARKEKEKAKELAKKEKASKAKTPKDKPWELRDADGKLDRFVQLKHLDEYQKISPSSGKRIPDLVAMTTSVAKEWKELPDAQRAEFEKKVAESKVQYEKDLQAWRESLTPEDIRRQNLYYSHQRKAGKVTPSNLRDPNMPKRPPGAFFLFVQEQRNAGSLSGSVLEQSRQAGEMWKSMSADKRQAYEKLGAQQLEEYSQAMEKYKASNQIA</sequence>
<keyword evidence="2" id="KW-0539">Nucleus</keyword>
<dbReference type="GO" id="GO:0003677">
    <property type="term" value="F:DNA binding"/>
    <property type="evidence" value="ECO:0007669"/>
    <property type="project" value="UniProtKB-UniRule"/>
</dbReference>
<evidence type="ECO:0000259" key="5">
    <source>
        <dbReference type="PROSITE" id="PS50118"/>
    </source>
</evidence>
<feature type="compositionally biased region" description="Basic and acidic residues" evidence="3">
    <location>
        <begin position="69"/>
        <end position="184"/>
    </location>
</feature>
<feature type="DNA-binding region" description="HMG box" evidence="2">
    <location>
        <begin position="214"/>
        <end position="257"/>
    </location>
</feature>
<dbReference type="PANTHER" id="PTHR48112">
    <property type="entry name" value="HIGH MOBILITY GROUP PROTEIN DSP1"/>
    <property type="match status" value="1"/>
</dbReference>
<dbReference type="SUPFAM" id="SSF47095">
    <property type="entry name" value="HMG-box"/>
    <property type="match status" value="2"/>
</dbReference>
<dbReference type="InterPro" id="IPR009071">
    <property type="entry name" value="HMG_box_dom"/>
</dbReference>
<dbReference type="SMART" id="SM00398">
    <property type="entry name" value="HMG"/>
    <property type="match status" value="2"/>
</dbReference>
<evidence type="ECO:0000256" key="1">
    <source>
        <dbReference type="ARBA" id="ARBA00023125"/>
    </source>
</evidence>
<dbReference type="PROSITE" id="PS50118">
    <property type="entry name" value="HMG_BOX_2"/>
    <property type="match status" value="2"/>
</dbReference>
<feature type="signal peptide" evidence="4">
    <location>
        <begin position="1"/>
        <end position="21"/>
    </location>
</feature>
<evidence type="ECO:0000256" key="2">
    <source>
        <dbReference type="PROSITE-ProRule" id="PRU00267"/>
    </source>
</evidence>
<protein>
    <recommendedName>
        <fullName evidence="5">HMG box domain-containing protein</fullName>
    </recommendedName>
</protein>
<dbReference type="Proteomes" id="UP001214628">
    <property type="component" value="Chromosome 4"/>
</dbReference>
<evidence type="ECO:0000313" key="6">
    <source>
        <dbReference type="EMBL" id="WFD44370.1"/>
    </source>
</evidence>